<dbReference type="PANTHER" id="PTHR32387">
    <property type="entry name" value="WU:FJ29H11"/>
    <property type="match status" value="1"/>
</dbReference>
<evidence type="ECO:0000256" key="1">
    <source>
        <dbReference type="SAM" id="MobiDB-lite"/>
    </source>
</evidence>
<dbReference type="InterPro" id="IPR036890">
    <property type="entry name" value="HATPase_C_sf"/>
</dbReference>
<dbReference type="PANTHER" id="PTHR32387:SF0">
    <property type="entry name" value="PROTEIN NO VEIN"/>
    <property type="match status" value="1"/>
</dbReference>
<dbReference type="EMBL" id="JBHSZG010000002">
    <property type="protein sequence ID" value="MFC7137641.1"/>
    <property type="molecule type" value="Genomic_DNA"/>
</dbReference>
<dbReference type="AlphaFoldDB" id="A0ABD5XSS4"/>
<keyword evidence="3" id="KW-1185">Reference proteome</keyword>
<name>A0ABD5XSS4_9EURY</name>
<feature type="region of interest" description="Disordered" evidence="1">
    <location>
        <begin position="1"/>
        <end position="25"/>
    </location>
</feature>
<dbReference type="NCBIfam" id="NF047352">
    <property type="entry name" value="P_loop_sacsin"/>
    <property type="match status" value="1"/>
</dbReference>
<dbReference type="Gene3D" id="3.30.565.10">
    <property type="entry name" value="Histidine kinase-like ATPase, C-terminal domain"/>
    <property type="match status" value="1"/>
</dbReference>
<evidence type="ECO:0000313" key="2">
    <source>
        <dbReference type="EMBL" id="MFC7137641.1"/>
    </source>
</evidence>
<feature type="compositionally biased region" description="Basic and acidic residues" evidence="1">
    <location>
        <begin position="15"/>
        <end position="25"/>
    </location>
</feature>
<gene>
    <name evidence="2" type="ORF">ACFQRB_16670</name>
</gene>
<dbReference type="Proteomes" id="UP001596368">
    <property type="component" value="Unassembled WGS sequence"/>
</dbReference>
<comment type="caution">
    <text evidence="2">The sequence shown here is derived from an EMBL/GenBank/DDBJ whole genome shotgun (WGS) entry which is preliminary data.</text>
</comment>
<evidence type="ECO:0000313" key="3">
    <source>
        <dbReference type="Proteomes" id="UP001596368"/>
    </source>
</evidence>
<organism evidence="2 3">
    <name type="scientific">Halobaculum litoreum</name>
    <dbReference type="NCBI Taxonomy" id="3031998"/>
    <lineage>
        <taxon>Archaea</taxon>
        <taxon>Methanobacteriati</taxon>
        <taxon>Methanobacteriota</taxon>
        <taxon>Stenosarchaea group</taxon>
        <taxon>Halobacteria</taxon>
        <taxon>Halobacteriales</taxon>
        <taxon>Haloferacaceae</taxon>
        <taxon>Halobaculum</taxon>
    </lineage>
</organism>
<dbReference type="InterPro" id="IPR052957">
    <property type="entry name" value="Auxin_embryo_med"/>
</dbReference>
<sequence length="322" mass="36898">MEDEIPKSRQAAAEHLNEFRERESGVSFDRMKQELADQPQLKQDFEVLLEQTERSRAQTVERNEYVSRVVQELLQNAHDVDGCGAVVFTLTPDKLVVENDGQLMTKSNVDRLCSFSRTTKEDSESIGQFGTGFKSVFSVTEEPRIDSGYYHFSFNRKEPTVPRIDSERTATEETIITLPFRTTGGAPRESIKTQLLQDLSEYLKYLWDLEIVQVNLVDNQGQTEQIEYHRRSDGRRQCVVKLRGGECVETDCRKDFTSSVTTTDDEERDLTLSVAVDSAGAPLETSRMSRLYTYFPTQDTIPVPFDLHGEFELPDDRQRIAR</sequence>
<proteinExistence type="predicted"/>
<dbReference type="SUPFAM" id="SSF55874">
    <property type="entry name" value="ATPase domain of HSP90 chaperone/DNA topoisomerase II/histidine kinase"/>
    <property type="match status" value="1"/>
</dbReference>
<reference evidence="2 3" key="1">
    <citation type="journal article" date="2019" name="Int. J. Syst. Evol. Microbiol.">
        <title>The Global Catalogue of Microorganisms (GCM) 10K type strain sequencing project: providing services to taxonomists for standard genome sequencing and annotation.</title>
        <authorList>
            <consortium name="The Broad Institute Genomics Platform"/>
            <consortium name="The Broad Institute Genome Sequencing Center for Infectious Disease"/>
            <person name="Wu L."/>
            <person name="Ma J."/>
        </authorList>
    </citation>
    <scope>NUCLEOTIDE SEQUENCE [LARGE SCALE GENOMIC DNA]</scope>
    <source>
        <strain evidence="2 3">DT92</strain>
    </source>
</reference>
<protein>
    <submittedName>
        <fullName evidence="2">Sacsin N-terminal ATP-binding-like domain-containing protein</fullName>
    </submittedName>
</protein>
<accession>A0ABD5XSS4</accession>